<evidence type="ECO:0000256" key="5">
    <source>
        <dbReference type="ARBA" id="ARBA00023125"/>
    </source>
</evidence>
<comment type="similarity">
    <text evidence="1">Belongs to the Fur family.</text>
</comment>
<dbReference type="PANTHER" id="PTHR33202">
    <property type="entry name" value="ZINC UPTAKE REGULATION PROTEIN"/>
    <property type="match status" value="1"/>
</dbReference>
<evidence type="ECO:0000256" key="8">
    <source>
        <dbReference type="PIRSR" id="PIRSR602481-2"/>
    </source>
</evidence>
<evidence type="ECO:0000256" key="1">
    <source>
        <dbReference type="ARBA" id="ARBA00007957"/>
    </source>
</evidence>
<dbReference type="STRING" id="1469948.GCA_000732725_03001"/>
<accession>A0A4R1QTN9</accession>
<evidence type="ECO:0000256" key="6">
    <source>
        <dbReference type="ARBA" id="ARBA00023163"/>
    </source>
</evidence>
<name>A0A4R1QTN9_9FIRM</name>
<dbReference type="GO" id="GO:0045892">
    <property type="term" value="P:negative regulation of DNA-templated transcription"/>
    <property type="evidence" value="ECO:0007669"/>
    <property type="project" value="TreeGrafter"/>
</dbReference>
<feature type="binding site" evidence="8">
    <location>
        <position position="129"/>
    </location>
    <ligand>
        <name>Fe cation</name>
        <dbReference type="ChEBI" id="CHEBI:24875"/>
    </ligand>
</feature>
<keyword evidence="8" id="KW-0408">Iron</keyword>
<dbReference type="SUPFAM" id="SSF46785">
    <property type="entry name" value="Winged helix' DNA-binding domain"/>
    <property type="match status" value="1"/>
</dbReference>
<reference evidence="9 10" key="1">
    <citation type="submission" date="2019-03" db="EMBL/GenBank/DDBJ databases">
        <title>Genomic Encyclopedia of Type Strains, Phase IV (KMG-IV): sequencing the most valuable type-strain genomes for metagenomic binning, comparative biology and taxonomic classification.</title>
        <authorList>
            <person name="Goeker M."/>
        </authorList>
    </citation>
    <scope>NUCLEOTIDE SEQUENCE [LARGE SCALE GENOMIC DNA]</scope>
    <source>
        <strain evidence="9 10">DSM 100556</strain>
    </source>
</reference>
<keyword evidence="10" id="KW-1185">Reference proteome</keyword>
<keyword evidence="4" id="KW-0805">Transcription regulation</keyword>
<comment type="caution">
    <text evidence="9">The sequence shown here is derived from an EMBL/GenBank/DDBJ whole genome shotgun (WGS) entry which is preliminary data.</text>
</comment>
<evidence type="ECO:0000313" key="9">
    <source>
        <dbReference type="EMBL" id="TCL54254.1"/>
    </source>
</evidence>
<feature type="binding site" evidence="7">
    <location>
        <position position="98"/>
    </location>
    <ligand>
        <name>Zn(2+)</name>
        <dbReference type="ChEBI" id="CHEBI:29105"/>
    </ligand>
</feature>
<evidence type="ECO:0000256" key="2">
    <source>
        <dbReference type="ARBA" id="ARBA00022491"/>
    </source>
</evidence>
<dbReference type="Proteomes" id="UP000295718">
    <property type="component" value="Unassembled WGS sequence"/>
</dbReference>
<dbReference type="InterPro" id="IPR043135">
    <property type="entry name" value="Fur_C"/>
</dbReference>
<dbReference type="GO" id="GO:0008270">
    <property type="term" value="F:zinc ion binding"/>
    <property type="evidence" value="ECO:0007669"/>
    <property type="project" value="TreeGrafter"/>
</dbReference>
<dbReference type="AlphaFoldDB" id="A0A4R1QTN9"/>
<feature type="binding site" evidence="8">
    <location>
        <position position="92"/>
    </location>
    <ligand>
        <name>Fe cation</name>
        <dbReference type="ChEBI" id="CHEBI:24875"/>
    </ligand>
</feature>
<evidence type="ECO:0000256" key="7">
    <source>
        <dbReference type="PIRSR" id="PIRSR602481-1"/>
    </source>
</evidence>
<protein>
    <submittedName>
        <fullName evidence="9">Fur family ferric uptake regulator</fullName>
    </submittedName>
</protein>
<dbReference type="PANTHER" id="PTHR33202:SF7">
    <property type="entry name" value="FERRIC UPTAKE REGULATION PROTEIN"/>
    <property type="match status" value="1"/>
</dbReference>
<dbReference type="Gene3D" id="3.30.1490.190">
    <property type="match status" value="1"/>
</dbReference>
<feature type="binding site" evidence="7">
    <location>
        <position position="101"/>
    </location>
    <ligand>
        <name>Zn(2+)</name>
        <dbReference type="ChEBI" id="CHEBI:29105"/>
    </ligand>
</feature>
<organism evidence="9 10">
    <name type="scientific">Kineothrix alysoides</name>
    <dbReference type="NCBI Taxonomy" id="1469948"/>
    <lineage>
        <taxon>Bacteria</taxon>
        <taxon>Bacillati</taxon>
        <taxon>Bacillota</taxon>
        <taxon>Clostridia</taxon>
        <taxon>Lachnospirales</taxon>
        <taxon>Lachnospiraceae</taxon>
        <taxon>Kineothrix</taxon>
    </lineage>
</organism>
<dbReference type="InterPro" id="IPR002481">
    <property type="entry name" value="FUR"/>
</dbReference>
<feature type="binding site" evidence="8">
    <location>
        <position position="113"/>
    </location>
    <ligand>
        <name>Fe cation</name>
        <dbReference type="ChEBI" id="CHEBI:24875"/>
    </ligand>
</feature>
<keyword evidence="5" id="KW-0238">DNA-binding</keyword>
<dbReference type="GO" id="GO:0003700">
    <property type="term" value="F:DNA-binding transcription factor activity"/>
    <property type="evidence" value="ECO:0007669"/>
    <property type="project" value="InterPro"/>
</dbReference>
<gene>
    <name evidence="9" type="ORF">EDD76_12123</name>
</gene>
<feature type="binding site" evidence="7">
    <location>
        <position position="137"/>
    </location>
    <ligand>
        <name>Zn(2+)</name>
        <dbReference type="ChEBI" id="CHEBI:29105"/>
    </ligand>
</feature>
<feature type="binding site" evidence="7">
    <location>
        <position position="140"/>
    </location>
    <ligand>
        <name>Zn(2+)</name>
        <dbReference type="ChEBI" id="CHEBI:29105"/>
    </ligand>
</feature>
<keyword evidence="6" id="KW-0804">Transcription</keyword>
<keyword evidence="7" id="KW-0479">Metal-binding</keyword>
<evidence type="ECO:0000256" key="3">
    <source>
        <dbReference type="ARBA" id="ARBA00022833"/>
    </source>
</evidence>
<dbReference type="InterPro" id="IPR036388">
    <property type="entry name" value="WH-like_DNA-bd_sf"/>
</dbReference>
<evidence type="ECO:0000313" key="10">
    <source>
        <dbReference type="Proteomes" id="UP000295718"/>
    </source>
</evidence>
<sequence length="147" mass="17191">MVYMKNCEDLAFPQEIKKTKQREEIFRILSEETEPVSAVDIYNRLAQTCGNSNFAISTVYRALGIFEEKGYVSKSTLMGGDMAYYEWNYGTHKHYAICLKCHKLIALKKCPFEHMKIETENDNFMITGHKLELYGYCKECRIEDEDI</sequence>
<comment type="cofactor">
    <cofactor evidence="7">
        <name>Zn(2+)</name>
        <dbReference type="ChEBI" id="CHEBI:29105"/>
    </cofactor>
    <text evidence="7">Binds 1 zinc ion per subunit.</text>
</comment>
<keyword evidence="2" id="KW-0678">Repressor</keyword>
<dbReference type="EMBL" id="SLUO01000021">
    <property type="protein sequence ID" value="TCL54254.1"/>
    <property type="molecule type" value="Genomic_DNA"/>
</dbReference>
<dbReference type="Pfam" id="PF01475">
    <property type="entry name" value="FUR"/>
    <property type="match status" value="1"/>
</dbReference>
<dbReference type="GO" id="GO:0000976">
    <property type="term" value="F:transcription cis-regulatory region binding"/>
    <property type="evidence" value="ECO:0007669"/>
    <property type="project" value="TreeGrafter"/>
</dbReference>
<dbReference type="GO" id="GO:1900376">
    <property type="term" value="P:regulation of secondary metabolite biosynthetic process"/>
    <property type="evidence" value="ECO:0007669"/>
    <property type="project" value="TreeGrafter"/>
</dbReference>
<evidence type="ECO:0000256" key="4">
    <source>
        <dbReference type="ARBA" id="ARBA00023015"/>
    </source>
</evidence>
<dbReference type="Gene3D" id="1.10.10.10">
    <property type="entry name" value="Winged helix-like DNA-binding domain superfamily/Winged helix DNA-binding domain"/>
    <property type="match status" value="1"/>
</dbReference>
<keyword evidence="3 7" id="KW-0862">Zinc</keyword>
<dbReference type="CDD" id="cd07153">
    <property type="entry name" value="Fur_like"/>
    <property type="match status" value="1"/>
</dbReference>
<dbReference type="InterPro" id="IPR036390">
    <property type="entry name" value="WH_DNA-bd_sf"/>
</dbReference>
<comment type="cofactor">
    <cofactor evidence="8">
        <name>Mn(2+)</name>
        <dbReference type="ChEBI" id="CHEBI:29035"/>
    </cofactor>
    <cofactor evidence="8">
        <name>Fe(2+)</name>
        <dbReference type="ChEBI" id="CHEBI:29033"/>
    </cofactor>
    <text evidence="8">Binds 1 Mn(2+) or Fe(2+) ion per subunit.</text>
</comment>
<proteinExistence type="inferred from homology"/>